<protein>
    <submittedName>
        <fullName evidence="1">Uncharacterized protein</fullName>
    </submittedName>
</protein>
<proteinExistence type="predicted"/>
<reference evidence="1" key="1">
    <citation type="submission" date="2015-06" db="EMBL/GenBank/DDBJ databases">
        <authorList>
            <person name="Joergensen T."/>
        </authorList>
    </citation>
    <scope>NUCLEOTIDE SEQUENCE</scope>
    <source>
        <strain evidence="1">RGFK1553</strain>
    </source>
</reference>
<dbReference type="AlphaFoldDB" id="A0A0H5Q5X9"/>
<evidence type="ECO:0000313" key="1">
    <source>
        <dbReference type="EMBL" id="CRY97441.1"/>
    </source>
</evidence>
<name>A0A0H5Q5X9_9ZZZZ</name>
<dbReference type="EMBL" id="LN854084">
    <property type="protein sequence ID" value="CRY97441.1"/>
    <property type="molecule type" value="Genomic_DNA"/>
</dbReference>
<organism evidence="1">
    <name type="scientific">uncultured prokaryote</name>
    <dbReference type="NCBI Taxonomy" id="198431"/>
    <lineage>
        <taxon>unclassified sequences</taxon>
        <taxon>environmental samples</taxon>
    </lineage>
</organism>
<reference evidence="1" key="2">
    <citation type="submission" date="2015-07" db="EMBL/GenBank/DDBJ databases">
        <title>Plasmids, circular viruses and viroids from rat gut.</title>
        <authorList>
            <person name="Jorgensen T.J."/>
            <person name="Hansen M.A."/>
            <person name="Xu Z."/>
            <person name="Tabak M.A."/>
            <person name="Sorensen S.J."/>
            <person name="Hansen L.H."/>
        </authorList>
    </citation>
    <scope>NUCLEOTIDE SEQUENCE</scope>
    <source>
        <strain evidence="1">RGFK1553</strain>
    </source>
</reference>
<accession>A0A0H5Q5X9</accession>
<sequence>MIRLRVLTTGVAGTPGYSNFYFGGDTTADATDARTRVLAFYTAIKGHFGNTVSWQVDTDVPVIDTVTGNILEVLTVAAGSAQGSGSGTLIPLVAQIMVRLKTGVFDGGRQIQGRLNLSYAVDDVLTTSGAVGTIVRTPLDAAANTLIGTGANRWGIYSRKAEAFVPISTASTWSSFASLRSRRD</sequence>